<gene>
    <name evidence="6" type="primary">Pcd</name>
    <name evidence="6" type="ORF">Bhyg_16628</name>
</gene>
<evidence type="ECO:0000256" key="5">
    <source>
        <dbReference type="ARBA" id="ARBA00030497"/>
    </source>
</evidence>
<keyword evidence="7" id="KW-1185">Reference proteome</keyword>
<dbReference type="CDD" id="cd00914">
    <property type="entry name" value="PCD_DCoH_subfamily_b"/>
    <property type="match status" value="1"/>
</dbReference>
<dbReference type="SUPFAM" id="SSF55248">
    <property type="entry name" value="PCD-like"/>
    <property type="match status" value="1"/>
</dbReference>
<dbReference type="InterPro" id="IPR036428">
    <property type="entry name" value="PCD_sf"/>
</dbReference>
<reference evidence="6" key="1">
    <citation type="submission" date="2022-07" db="EMBL/GenBank/DDBJ databases">
        <authorList>
            <person name="Trinca V."/>
            <person name="Uliana J.V.C."/>
            <person name="Torres T.T."/>
            <person name="Ward R.J."/>
            <person name="Monesi N."/>
        </authorList>
    </citation>
    <scope>NUCLEOTIDE SEQUENCE</scope>
    <source>
        <strain evidence="6">HSMRA1968</strain>
        <tissue evidence="6">Whole embryos</tissue>
    </source>
</reference>
<evidence type="ECO:0000313" key="7">
    <source>
        <dbReference type="Proteomes" id="UP001151699"/>
    </source>
</evidence>
<name>A0A9Q0MJI2_9DIPT</name>
<dbReference type="PANTHER" id="PTHR12599">
    <property type="entry name" value="PTERIN-4-ALPHA-CARBINOLAMINE DEHYDRATASE"/>
    <property type="match status" value="1"/>
</dbReference>
<sequence length="188" mass="21515">MAILNTLTKSSFSLKSHALNPNRLIHTWYIQQQRKADQGRHNQLQQVFYNELKSKQLLNLSTSSLLTGTTQSIQYFGTSTSFQTSAKREMTKLTEEARSTFLAPLLAKGWNMVNGRDAIYKEFIFKDFNEAFGVMARVGLLAEKMNHHPEWFNVYNKLQVTLSTHDASGLTSRDIKMANFFEDIVAKV</sequence>
<comment type="catalytic activity">
    <reaction evidence="1">
        <text>(4aS,6R)-4a-hydroxy-L-erythro-5,6,7,8-tetrahydrobiopterin = (6R)-L-erythro-6,7-dihydrobiopterin + H2O</text>
        <dbReference type="Rhea" id="RHEA:11920"/>
        <dbReference type="ChEBI" id="CHEBI:15377"/>
        <dbReference type="ChEBI" id="CHEBI:15642"/>
        <dbReference type="ChEBI" id="CHEBI:43120"/>
        <dbReference type="EC" id="4.2.1.96"/>
    </reaction>
</comment>
<accession>A0A9Q0MJI2</accession>
<comment type="caution">
    <text evidence="6">The sequence shown here is derived from an EMBL/GenBank/DDBJ whole genome shotgun (WGS) entry which is preliminary data.</text>
</comment>
<dbReference type="OrthoDB" id="277398at2759"/>
<keyword evidence="4" id="KW-0456">Lyase</keyword>
<dbReference type="AlphaFoldDB" id="A0A9Q0MJI2"/>
<evidence type="ECO:0000256" key="4">
    <source>
        <dbReference type="ARBA" id="ARBA00023239"/>
    </source>
</evidence>
<dbReference type="EMBL" id="WJQU01002600">
    <property type="protein sequence ID" value="KAJ6632690.1"/>
    <property type="molecule type" value="Genomic_DNA"/>
</dbReference>
<dbReference type="GO" id="GO:0008124">
    <property type="term" value="F:4-alpha-hydroxytetrahydrobiopterin dehydratase activity"/>
    <property type="evidence" value="ECO:0007669"/>
    <property type="project" value="UniProtKB-EC"/>
</dbReference>
<evidence type="ECO:0000313" key="6">
    <source>
        <dbReference type="EMBL" id="KAJ6632690.1"/>
    </source>
</evidence>
<evidence type="ECO:0000256" key="3">
    <source>
        <dbReference type="ARBA" id="ARBA00013252"/>
    </source>
</evidence>
<organism evidence="6 7">
    <name type="scientific">Pseudolycoriella hygida</name>
    <dbReference type="NCBI Taxonomy" id="35572"/>
    <lineage>
        <taxon>Eukaryota</taxon>
        <taxon>Metazoa</taxon>
        <taxon>Ecdysozoa</taxon>
        <taxon>Arthropoda</taxon>
        <taxon>Hexapoda</taxon>
        <taxon>Insecta</taxon>
        <taxon>Pterygota</taxon>
        <taxon>Neoptera</taxon>
        <taxon>Endopterygota</taxon>
        <taxon>Diptera</taxon>
        <taxon>Nematocera</taxon>
        <taxon>Sciaroidea</taxon>
        <taxon>Sciaridae</taxon>
        <taxon>Pseudolycoriella</taxon>
    </lineage>
</organism>
<comment type="similarity">
    <text evidence="2">Belongs to the pterin-4-alpha-carbinolamine dehydratase family.</text>
</comment>
<dbReference type="Pfam" id="PF01329">
    <property type="entry name" value="Pterin_4a"/>
    <property type="match status" value="1"/>
</dbReference>
<protein>
    <recommendedName>
        <fullName evidence="3">4a-hydroxytetrahydrobiopterin dehydratase</fullName>
        <ecNumber evidence="3">4.2.1.96</ecNumber>
    </recommendedName>
    <alternativeName>
        <fullName evidence="5">4-alpha-hydroxy-tetrahydropterin dehydratase</fullName>
    </alternativeName>
</protein>
<dbReference type="GO" id="GO:0006729">
    <property type="term" value="P:tetrahydrobiopterin biosynthetic process"/>
    <property type="evidence" value="ECO:0007669"/>
    <property type="project" value="InterPro"/>
</dbReference>
<dbReference type="EC" id="4.2.1.96" evidence="3"/>
<evidence type="ECO:0000256" key="1">
    <source>
        <dbReference type="ARBA" id="ARBA00001554"/>
    </source>
</evidence>
<dbReference type="Proteomes" id="UP001151699">
    <property type="component" value="Unassembled WGS sequence"/>
</dbReference>
<evidence type="ECO:0000256" key="2">
    <source>
        <dbReference type="ARBA" id="ARBA00006472"/>
    </source>
</evidence>
<dbReference type="Gene3D" id="3.30.1360.20">
    <property type="entry name" value="Transcriptional coactivator/pterin dehydratase"/>
    <property type="match status" value="1"/>
</dbReference>
<dbReference type="InterPro" id="IPR001533">
    <property type="entry name" value="Pterin_deHydtase"/>
</dbReference>
<dbReference type="NCBIfam" id="NF002018">
    <property type="entry name" value="PRK00823.1-3"/>
    <property type="match status" value="1"/>
</dbReference>
<dbReference type="PANTHER" id="PTHR12599:SF0">
    <property type="entry name" value="PTERIN-4-ALPHA-CARBINOLAMINE DEHYDRATASE"/>
    <property type="match status" value="1"/>
</dbReference>
<dbReference type="HAMAP" id="MF_00434">
    <property type="entry name" value="Pterin_4_alpha"/>
    <property type="match status" value="1"/>
</dbReference>
<proteinExistence type="inferred from homology"/>